<proteinExistence type="predicted"/>
<name>A0AAD7MWW6_9AGAR</name>
<evidence type="ECO:0008006" key="3">
    <source>
        <dbReference type="Google" id="ProtNLM"/>
    </source>
</evidence>
<comment type="caution">
    <text evidence="1">The sequence shown here is derived from an EMBL/GenBank/DDBJ whole genome shotgun (WGS) entry which is preliminary data.</text>
</comment>
<gene>
    <name evidence="1" type="ORF">DFH07DRAFT_966784</name>
</gene>
<reference evidence="1" key="1">
    <citation type="submission" date="2023-03" db="EMBL/GenBank/DDBJ databases">
        <title>Massive genome expansion in bonnet fungi (Mycena s.s.) driven by repeated elements and novel gene families across ecological guilds.</title>
        <authorList>
            <consortium name="Lawrence Berkeley National Laboratory"/>
            <person name="Harder C.B."/>
            <person name="Miyauchi S."/>
            <person name="Viragh M."/>
            <person name="Kuo A."/>
            <person name="Thoen E."/>
            <person name="Andreopoulos B."/>
            <person name="Lu D."/>
            <person name="Skrede I."/>
            <person name="Drula E."/>
            <person name="Henrissat B."/>
            <person name="Morin E."/>
            <person name="Kohler A."/>
            <person name="Barry K."/>
            <person name="LaButti K."/>
            <person name="Morin E."/>
            <person name="Salamov A."/>
            <person name="Lipzen A."/>
            <person name="Mereny Z."/>
            <person name="Hegedus B."/>
            <person name="Baldrian P."/>
            <person name="Stursova M."/>
            <person name="Weitz H."/>
            <person name="Taylor A."/>
            <person name="Grigoriev I.V."/>
            <person name="Nagy L.G."/>
            <person name="Martin F."/>
            <person name="Kauserud H."/>
        </authorList>
    </citation>
    <scope>NUCLEOTIDE SEQUENCE</scope>
    <source>
        <strain evidence="1">CBHHK188m</strain>
    </source>
</reference>
<organism evidence="1 2">
    <name type="scientific">Mycena maculata</name>
    <dbReference type="NCBI Taxonomy" id="230809"/>
    <lineage>
        <taxon>Eukaryota</taxon>
        <taxon>Fungi</taxon>
        <taxon>Dikarya</taxon>
        <taxon>Basidiomycota</taxon>
        <taxon>Agaricomycotina</taxon>
        <taxon>Agaricomycetes</taxon>
        <taxon>Agaricomycetidae</taxon>
        <taxon>Agaricales</taxon>
        <taxon>Marasmiineae</taxon>
        <taxon>Mycenaceae</taxon>
        <taxon>Mycena</taxon>
    </lineage>
</organism>
<sequence>MSMSPEPKEDPLNNRHHPDFYFPDGNAIFSLFSRDFPDGLLYNLHSAILSEGNFDESPIALPSCISALDFDSLLAYLYNGPSMYPDSEDFLISVMKMSAFLDIADGIEFATWEFIGHLGYFWLTQTKAKIQELRTKIAFHVPPIVSSSACDTPGPCFYSWNREWEERVRQLIHHPEEPISCLDLLDQLRNVHIDGLCNECQDLMVTWIWGKCLLTQEEGLIDKAVEALVDLQTEGPLRIALSASVAGAPTRLVVV</sequence>
<evidence type="ECO:0000313" key="1">
    <source>
        <dbReference type="EMBL" id="KAJ7736546.1"/>
    </source>
</evidence>
<dbReference type="AlphaFoldDB" id="A0AAD7MWW6"/>
<keyword evidence="2" id="KW-1185">Reference proteome</keyword>
<accession>A0AAD7MWW6</accession>
<dbReference type="EMBL" id="JARJLG010000148">
    <property type="protein sequence ID" value="KAJ7736546.1"/>
    <property type="molecule type" value="Genomic_DNA"/>
</dbReference>
<dbReference type="Proteomes" id="UP001215280">
    <property type="component" value="Unassembled WGS sequence"/>
</dbReference>
<evidence type="ECO:0000313" key="2">
    <source>
        <dbReference type="Proteomes" id="UP001215280"/>
    </source>
</evidence>
<protein>
    <recommendedName>
        <fullName evidence="3">BTB domain-containing protein</fullName>
    </recommendedName>
</protein>